<proteinExistence type="predicted"/>
<dbReference type="EMBL" id="JACHHI010000003">
    <property type="protein sequence ID" value="MBB6477634.1"/>
    <property type="molecule type" value="Genomic_DNA"/>
</dbReference>
<dbReference type="GeneID" id="93485936"/>
<dbReference type="Pfam" id="PF05565">
    <property type="entry name" value="Sipho_Gp157"/>
    <property type="match status" value="1"/>
</dbReference>
<name>A0A841QYE5_9FIRM</name>
<dbReference type="Proteomes" id="UP000591941">
    <property type="component" value="Unassembled WGS sequence"/>
</dbReference>
<keyword evidence="2" id="KW-1185">Reference proteome</keyword>
<gene>
    <name evidence="1" type="ORF">HNR45_000667</name>
</gene>
<reference evidence="1 2" key="1">
    <citation type="submission" date="2020-08" db="EMBL/GenBank/DDBJ databases">
        <title>Genomic Encyclopedia of Type Strains, Phase IV (KMG-IV): sequencing the most valuable type-strain genomes for metagenomic binning, comparative biology and taxonomic classification.</title>
        <authorList>
            <person name="Goeker M."/>
        </authorList>
    </citation>
    <scope>NUCLEOTIDE SEQUENCE [LARGE SCALE GENOMIC DNA]</scope>
    <source>
        <strain evidence="1 2">DSM 21255</strain>
    </source>
</reference>
<dbReference type="OrthoDB" id="2409458at2"/>
<organism evidence="1 2">
    <name type="scientific">Negativicoccus succinicivorans</name>
    <dbReference type="NCBI Taxonomy" id="620903"/>
    <lineage>
        <taxon>Bacteria</taxon>
        <taxon>Bacillati</taxon>
        <taxon>Bacillota</taxon>
        <taxon>Negativicutes</taxon>
        <taxon>Veillonellales</taxon>
        <taxon>Veillonellaceae</taxon>
        <taxon>Negativicoccus</taxon>
    </lineage>
</organism>
<dbReference type="RefSeq" id="WP_159822572.1">
    <property type="nucleotide sequence ID" value="NZ_CABWNB010000002.1"/>
</dbReference>
<comment type="caution">
    <text evidence="1">The sequence shown here is derived from an EMBL/GenBank/DDBJ whole genome shotgun (WGS) entry which is preliminary data.</text>
</comment>
<evidence type="ECO:0000313" key="2">
    <source>
        <dbReference type="Proteomes" id="UP000591941"/>
    </source>
</evidence>
<protein>
    <recommendedName>
        <fullName evidence="3">Siphovirus Gp157 family protein</fullName>
    </recommendedName>
</protein>
<evidence type="ECO:0008006" key="3">
    <source>
        <dbReference type="Google" id="ProtNLM"/>
    </source>
</evidence>
<dbReference type="AlphaFoldDB" id="A0A841QYE5"/>
<dbReference type="InterPro" id="IPR008840">
    <property type="entry name" value="Sipho_Gp157"/>
</dbReference>
<evidence type="ECO:0000313" key="1">
    <source>
        <dbReference type="EMBL" id="MBB6477634.1"/>
    </source>
</evidence>
<sequence>MRMYELTEMYKELQAALENEEVTPEEVADTFDAINDAITVKIDALSAIFLEAQGDEVKIDTEIERLKKLKARAGRTKERVTNIAANFLTAMGKDKAKGDQFTFKRRKFLPRVVVTDERLLPKEYIKEKITMSIDKIAIKKALQNGDEVTGASLEQRQGVVFE</sequence>
<accession>A0A841QYE5</accession>